<gene>
    <name evidence="1" type="ORF">FH972_006801</name>
</gene>
<dbReference type="EMBL" id="CM017322">
    <property type="protein sequence ID" value="KAE8010430.1"/>
    <property type="molecule type" value="Genomic_DNA"/>
</dbReference>
<evidence type="ECO:0000313" key="1">
    <source>
        <dbReference type="EMBL" id="KAE8010430.1"/>
    </source>
</evidence>
<protein>
    <recommendedName>
        <fullName evidence="3">Knr4/Smi1-like domain-containing protein</fullName>
    </recommendedName>
</protein>
<dbReference type="PANTHER" id="PTHR32011">
    <property type="entry name" value="OS08G0472400 PROTEIN"/>
    <property type="match status" value="1"/>
</dbReference>
<dbReference type="PANTHER" id="PTHR32011:SF6">
    <property type="entry name" value="KNR4_SMI1-LIKE DOMAIN-CONTAINING PROTEIN"/>
    <property type="match status" value="1"/>
</dbReference>
<name>A0A5N6QVT0_9ROSI</name>
<evidence type="ECO:0008006" key="3">
    <source>
        <dbReference type="Google" id="ProtNLM"/>
    </source>
</evidence>
<dbReference type="OrthoDB" id="1921190at2759"/>
<organism evidence="1 2">
    <name type="scientific">Carpinus fangiana</name>
    <dbReference type="NCBI Taxonomy" id="176857"/>
    <lineage>
        <taxon>Eukaryota</taxon>
        <taxon>Viridiplantae</taxon>
        <taxon>Streptophyta</taxon>
        <taxon>Embryophyta</taxon>
        <taxon>Tracheophyta</taxon>
        <taxon>Spermatophyta</taxon>
        <taxon>Magnoliopsida</taxon>
        <taxon>eudicotyledons</taxon>
        <taxon>Gunneridae</taxon>
        <taxon>Pentapetalae</taxon>
        <taxon>rosids</taxon>
        <taxon>fabids</taxon>
        <taxon>Fagales</taxon>
        <taxon>Betulaceae</taxon>
        <taxon>Carpinus</taxon>
    </lineage>
</organism>
<dbReference type="Proteomes" id="UP000327013">
    <property type="component" value="Chromosome 2"/>
</dbReference>
<proteinExistence type="predicted"/>
<accession>A0A5N6QVT0</accession>
<dbReference type="AlphaFoldDB" id="A0A5N6QVT0"/>
<reference evidence="1 2" key="1">
    <citation type="submission" date="2019-06" db="EMBL/GenBank/DDBJ databases">
        <title>A chromosomal-level reference genome of Carpinus fangiana (Coryloideae, Betulaceae).</title>
        <authorList>
            <person name="Yang X."/>
            <person name="Wang Z."/>
            <person name="Zhang L."/>
            <person name="Hao G."/>
            <person name="Liu J."/>
            <person name="Yang Y."/>
        </authorList>
    </citation>
    <scope>NUCLEOTIDE SEQUENCE [LARGE SCALE GENOMIC DNA]</scope>
    <source>
        <strain evidence="1">Cfa_2016G</strain>
        <tissue evidence="1">Leaf</tissue>
    </source>
</reference>
<keyword evidence="2" id="KW-1185">Reference proteome</keyword>
<evidence type="ECO:0000313" key="2">
    <source>
        <dbReference type="Proteomes" id="UP000327013"/>
    </source>
</evidence>
<sequence>MAAPTTQKPLVCFSFAAYAKALIDHLKASNIAVFDGLSDAEFSAIEATYGFSFPPDLRPILQEGLPLAPGFPNWRSSSPQQLQLILKLPTLGILKQVSQRKFWCESWGAADQPEDTNEALAMAKKFLDKAPVLVPIYRNFYIPSEPKLAGNPVFYVNGGDIRVFSFDVTGFFQEAEFLNITRASRIKAPAWAATAARRIEFWTDVAARGDKRWWSGDLGSCLEEMFWRLRNGGWKDEEVREMMMMDGGDERKVESRPGVANGEEGVASHVRVLSVVLLRAGWTREDVLYSLGIQEENGAIEGKSFVDFQV</sequence>